<gene>
    <name evidence="1" type="ORF">GWI71_00050</name>
</gene>
<reference evidence="1 2" key="1">
    <citation type="submission" date="2020-01" db="EMBL/GenBank/DDBJ databases">
        <authorList>
            <person name="Peng S.Y."/>
            <person name="Li J."/>
            <person name="Wang M."/>
            <person name="Wang L."/>
            <person name="Wang C.Q."/>
            <person name="Wang J.R."/>
        </authorList>
    </citation>
    <scope>NUCLEOTIDE SEQUENCE [LARGE SCALE GENOMIC DNA]</scope>
    <source>
        <strain evidence="1 2">XCT-34</strain>
    </source>
</reference>
<sequence length="82" mass="8760">MLDVTGHILPHALANLIHAGPQSNAARYWATIQNIRDCIAAGDAWFLDAAPGGWRVWTCSGFSAVVADKTFLTHEGRTLAAA</sequence>
<comment type="caution">
    <text evidence="1">The sequence shown here is derived from an EMBL/GenBank/DDBJ whole genome shotgun (WGS) entry which is preliminary data.</text>
</comment>
<name>A0ABW9ZB51_9HYPH</name>
<evidence type="ECO:0000313" key="2">
    <source>
        <dbReference type="Proteomes" id="UP000541347"/>
    </source>
</evidence>
<evidence type="ECO:0000313" key="1">
    <source>
        <dbReference type="EMBL" id="NBN62063.1"/>
    </source>
</evidence>
<organism evidence="1 2">
    <name type="scientific">Pannonibacter tanglangensis</name>
    <dbReference type="NCBI Taxonomy" id="2750084"/>
    <lineage>
        <taxon>Bacteria</taxon>
        <taxon>Pseudomonadati</taxon>
        <taxon>Pseudomonadota</taxon>
        <taxon>Alphaproteobacteria</taxon>
        <taxon>Hyphomicrobiales</taxon>
        <taxon>Stappiaceae</taxon>
        <taxon>Pannonibacter</taxon>
    </lineage>
</organism>
<dbReference type="Proteomes" id="UP000541347">
    <property type="component" value="Unassembled WGS sequence"/>
</dbReference>
<proteinExistence type="predicted"/>
<accession>A0ABW9ZB51</accession>
<keyword evidence="2" id="KW-1185">Reference proteome</keyword>
<dbReference type="RefSeq" id="WP_161672708.1">
    <property type="nucleotide sequence ID" value="NZ_JAABLP010000001.1"/>
</dbReference>
<protein>
    <submittedName>
        <fullName evidence="1">Uncharacterized protein</fullName>
    </submittedName>
</protein>
<dbReference type="EMBL" id="JAABLP010000001">
    <property type="protein sequence ID" value="NBN62063.1"/>
    <property type="molecule type" value="Genomic_DNA"/>
</dbReference>